<keyword evidence="2 4" id="KW-0012">Acyltransferase</keyword>
<comment type="caution">
    <text evidence="4">The sequence shown here is derived from an EMBL/GenBank/DDBJ whole genome shotgun (WGS) entry which is preliminary data.</text>
</comment>
<dbReference type="AlphaFoldDB" id="A0A6L9SI36"/>
<organism evidence="4 5">
    <name type="scientific">Phytoactinopolyspora halotolerans</name>
    <dbReference type="NCBI Taxonomy" id="1981512"/>
    <lineage>
        <taxon>Bacteria</taxon>
        <taxon>Bacillati</taxon>
        <taxon>Actinomycetota</taxon>
        <taxon>Actinomycetes</taxon>
        <taxon>Jiangellales</taxon>
        <taxon>Jiangellaceae</taxon>
        <taxon>Phytoactinopolyspora</taxon>
    </lineage>
</organism>
<feature type="domain" description="Phospholipid/glycerol acyltransferase" evidence="3">
    <location>
        <begin position="23"/>
        <end position="133"/>
    </location>
</feature>
<evidence type="ECO:0000313" key="4">
    <source>
        <dbReference type="EMBL" id="NEE04001.1"/>
    </source>
</evidence>
<sequence>MLAGMLWSVRLHGKHNVPAAGPVILAPHHTGFMDAPLLMATCPRPVHTLAKRELFRGPVGWVLRGVGQIPLDRDDPGRNLLEAGMGVLDDDRVLVVFPEGTRGAGDFAQIRPGLAWFAVRSGAPVVPVVFHGTGTRGRTLAGMPRLRSRLDVVFGEPVTLPVGGPRTRSALAAATEQLREELVAHRKAALEMLNDDSP</sequence>
<evidence type="ECO:0000259" key="3">
    <source>
        <dbReference type="SMART" id="SM00563"/>
    </source>
</evidence>
<reference evidence="4 5" key="1">
    <citation type="submission" date="2020-02" db="EMBL/GenBank/DDBJ databases">
        <authorList>
            <person name="Li X.-J."/>
            <person name="Han X.-M."/>
        </authorList>
    </citation>
    <scope>NUCLEOTIDE SEQUENCE [LARGE SCALE GENOMIC DNA]</scope>
    <source>
        <strain evidence="4 5">CCTCC AB 2017055</strain>
    </source>
</reference>
<proteinExistence type="predicted"/>
<gene>
    <name evidence="4" type="ORF">G1H10_27915</name>
</gene>
<dbReference type="CDD" id="cd07989">
    <property type="entry name" value="LPLAT_AGPAT-like"/>
    <property type="match status" value="1"/>
</dbReference>
<dbReference type="Pfam" id="PF01553">
    <property type="entry name" value="Acyltransferase"/>
    <property type="match status" value="1"/>
</dbReference>
<dbReference type="EMBL" id="JAAGOA010000028">
    <property type="protein sequence ID" value="NEE04001.1"/>
    <property type="molecule type" value="Genomic_DNA"/>
</dbReference>
<dbReference type="GO" id="GO:0003841">
    <property type="term" value="F:1-acylglycerol-3-phosphate O-acyltransferase activity"/>
    <property type="evidence" value="ECO:0007669"/>
    <property type="project" value="TreeGrafter"/>
</dbReference>
<dbReference type="SUPFAM" id="SSF69593">
    <property type="entry name" value="Glycerol-3-phosphate (1)-acyltransferase"/>
    <property type="match status" value="1"/>
</dbReference>
<dbReference type="Proteomes" id="UP000475214">
    <property type="component" value="Unassembled WGS sequence"/>
</dbReference>
<name>A0A6L9SI36_9ACTN</name>
<evidence type="ECO:0000256" key="1">
    <source>
        <dbReference type="ARBA" id="ARBA00022679"/>
    </source>
</evidence>
<keyword evidence="5" id="KW-1185">Reference proteome</keyword>
<keyword evidence="1 4" id="KW-0808">Transferase</keyword>
<evidence type="ECO:0000313" key="5">
    <source>
        <dbReference type="Proteomes" id="UP000475214"/>
    </source>
</evidence>
<protein>
    <submittedName>
        <fullName evidence="4">1-acyl-sn-glycerol-3-phosphate acyltransferase</fullName>
    </submittedName>
</protein>
<evidence type="ECO:0000256" key="2">
    <source>
        <dbReference type="ARBA" id="ARBA00023315"/>
    </source>
</evidence>
<dbReference type="GO" id="GO:0006654">
    <property type="term" value="P:phosphatidic acid biosynthetic process"/>
    <property type="evidence" value="ECO:0007669"/>
    <property type="project" value="TreeGrafter"/>
</dbReference>
<accession>A0A6L9SI36</accession>
<dbReference type="PANTHER" id="PTHR10434:SF11">
    <property type="entry name" value="1-ACYL-SN-GLYCEROL-3-PHOSPHATE ACYLTRANSFERASE"/>
    <property type="match status" value="1"/>
</dbReference>
<dbReference type="RefSeq" id="WP_163744279.1">
    <property type="nucleotide sequence ID" value="NZ_JAAGOA010000028.1"/>
</dbReference>
<dbReference type="GO" id="GO:0005886">
    <property type="term" value="C:plasma membrane"/>
    <property type="evidence" value="ECO:0007669"/>
    <property type="project" value="TreeGrafter"/>
</dbReference>
<dbReference type="SMART" id="SM00563">
    <property type="entry name" value="PlsC"/>
    <property type="match status" value="1"/>
</dbReference>
<dbReference type="InterPro" id="IPR002123">
    <property type="entry name" value="Plipid/glycerol_acylTrfase"/>
</dbReference>
<dbReference type="PANTHER" id="PTHR10434">
    <property type="entry name" value="1-ACYL-SN-GLYCEROL-3-PHOSPHATE ACYLTRANSFERASE"/>
    <property type="match status" value="1"/>
</dbReference>